<organism evidence="2 3">
    <name type="scientific">Sedimenticola selenatireducens</name>
    <dbReference type="NCBI Taxonomy" id="191960"/>
    <lineage>
        <taxon>Bacteria</taxon>
        <taxon>Pseudomonadati</taxon>
        <taxon>Pseudomonadota</taxon>
        <taxon>Gammaproteobacteria</taxon>
        <taxon>Chromatiales</taxon>
        <taxon>Sedimenticolaceae</taxon>
        <taxon>Sedimenticola</taxon>
    </lineage>
</organism>
<proteinExistence type="predicted"/>
<name>A0A2N6CS71_9GAMM</name>
<dbReference type="Proteomes" id="UP000235015">
    <property type="component" value="Unassembled WGS sequence"/>
</dbReference>
<feature type="chain" id="PRO_5014743277" evidence="1">
    <location>
        <begin position="25"/>
        <end position="203"/>
    </location>
</feature>
<dbReference type="AlphaFoldDB" id="A0A2N6CS71"/>
<evidence type="ECO:0000313" key="3">
    <source>
        <dbReference type="Proteomes" id="UP000235015"/>
    </source>
</evidence>
<evidence type="ECO:0000256" key="1">
    <source>
        <dbReference type="SAM" id="SignalP"/>
    </source>
</evidence>
<protein>
    <submittedName>
        <fullName evidence="2">Uncharacterized protein</fullName>
    </submittedName>
</protein>
<comment type="caution">
    <text evidence="2">The sequence shown here is derived from an EMBL/GenBank/DDBJ whole genome shotgun (WGS) entry which is preliminary data.</text>
</comment>
<reference evidence="2 3" key="1">
    <citation type="submission" date="2017-11" db="EMBL/GenBank/DDBJ databases">
        <title>Genome-resolved metagenomics identifies genetic mobility, metabolic interactions, and unexpected diversity in perchlorate-reducing communities.</title>
        <authorList>
            <person name="Barnum T.P."/>
            <person name="Figueroa I.A."/>
            <person name="Carlstrom C.I."/>
            <person name="Lucas L.N."/>
            <person name="Engelbrektson A.L."/>
            <person name="Coates J.D."/>
        </authorList>
    </citation>
    <scope>NUCLEOTIDE SEQUENCE [LARGE SCALE GENOMIC DNA]</scope>
    <source>
        <strain evidence="2">BM301</strain>
    </source>
</reference>
<evidence type="ECO:0000313" key="2">
    <source>
        <dbReference type="EMBL" id="PLX59918.1"/>
    </source>
</evidence>
<gene>
    <name evidence="2" type="ORF">C0630_18640</name>
</gene>
<accession>A0A2N6CS71</accession>
<dbReference type="EMBL" id="PKUN01000030">
    <property type="protein sequence ID" value="PLX59918.1"/>
    <property type="molecule type" value="Genomic_DNA"/>
</dbReference>
<dbReference type="RefSeq" id="WP_273440941.1">
    <property type="nucleotide sequence ID" value="NZ_PKUN01000030.1"/>
</dbReference>
<sequence length="203" mass="22476">MAYKVILQRLVISACMVYLPVSLAEAPSTDEILRQTQERAAKIEEYRRLLNNPDQNVRVAGLDVMLKSDDPAMREIAFNIAFASADDTMRAVALRNKFTYMKNLNFKLSLGSDPTEQEKKAINIHFGNIYAIKLDSYDSNSGTLKFSNDRGEGQVSGTGLELQDNRSNCTGNFTLGEGAELVGTIHCKASGIRGTYKATLRLQ</sequence>
<feature type="signal peptide" evidence="1">
    <location>
        <begin position="1"/>
        <end position="24"/>
    </location>
</feature>
<keyword evidence="1" id="KW-0732">Signal</keyword>